<dbReference type="Pfam" id="PF18322">
    <property type="entry name" value="CLIP_1"/>
    <property type="match status" value="1"/>
</dbReference>
<dbReference type="PANTHER" id="PTHR24258:SF129">
    <property type="entry name" value="LP15124P-RELATED"/>
    <property type="match status" value="1"/>
</dbReference>
<comment type="subcellular location">
    <subcellularLocation>
        <location evidence="1">Secreted</location>
    </subcellularLocation>
</comment>
<dbReference type="GO" id="GO:0005576">
    <property type="term" value="C:extracellular region"/>
    <property type="evidence" value="ECO:0007669"/>
    <property type="project" value="UniProtKB-SubCell"/>
</dbReference>
<feature type="domain" description="Peptidase S1" evidence="6">
    <location>
        <begin position="175"/>
        <end position="430"/>
    </location>
</feature>
<protein>
    <recommendedName>
        <fullName evidence="4">Phenoloxidase-activating factor 2</fullName>
    </recommendedName>
    <alternativeName>
        <fullName evidence="5">Prophenoloxidase-activating factor II</fullName>
    </alternativeName>
</protein>
<dbReference type="PANTHER" id="PTHR24258">
    <property type="entry name" value="SERINE PROTEASE-RELATED"/>
    <property type="match status" value="1"/>
</dbReference>
<dbReference type="FunFam" id="2.40.10.10:FF:000038">
    <property type="entry name" value="Serine protease"/>
    <property type="match status" value="1"/>
</dbReference>
<dbReference type="InterPro" id="IPR009003">
    <property type="entry name" value="Peptidase_S1_PA"/>
</dbReference>
<dbReference type="CDD" id="cd00190">
    <property type="entry name" value="Tryp_SPc"/>
    <property type="match status" value="1"/>
</dbReference>
<dbReference type="EMBL" id="CM002911">
    <property type="protein sequence ID" value="KMY91516.1"/>
    <property type="molecule type" value="Genomic_DNA"/>
</dbReference>
<keyword evidence="7" id="KW-0378">Hydrolase</keyword>
<dbReference type="InterPro" id="IPR001254">
    <property type="entry name" value="Trypsin_dom"/>
</dbReference>
<dbReference type="InterPro" id="IPR043504">
    <property type="entry name" value="Peptidase_S1_PA_chymotrypsin"/>
</dbReference>
<dbReference type="InterPro" id="IPR041515">
    <property type="entry name" value="PPAF-2-like_Clip"/>
</dbReference>
<proteinExistence type="predicted"/>
<evidence type="ECO:0000256" key="1">
    <source>
        <dbReference type="ARBA" id="ARBA00004613"/>
    </source>
</evidence>
<dbReference type="Gene3D" id="2.40.10.10">
    <property type="entry name" value="Trypsin-like serine proteases"/>
    <property type="match status" value="1"/>
</dbReference>
<evidence type="ECO:0000256" key="2">
    <source>
        <dbReference type="ARBA" id="ARBA00022525"/>
    </source>
</evidence>
<dbReference type="GO" id="GO:0006508">
    <property type="term" value="P:proteolysis"/>
    <property type="evidence" value="ECO:0007669"/>
    <property type="project" value="InterPro"/>
</dbReference>
<keyword evidence="2" id="KW-0964">Secreted</keyword>
<reference evidence="7" key="2">
    <citation type="submission" date="2014-06" db="EMBL/GenBank/DDBJ databases">
        <authorList>
            <person name="Hu T."/>
            <person name="Eisen M.B."/>
            <person name="Thornton K.R."/>
            <person name="Andolfatto P."/>
        </authorList>
    </citation>
    <scope>NUCLEOTIDE SEQUENCE</scope>
    <source>
        <strain evidence="7">W501</strain>
    </source>
</reference>
<dbReference type="Bgee" id="FBgn0194015">
    <property type="expression patterns" value="Expressed in adult organism and 3 other cell types or tissues"/>
</dbReference>
<keyword evidence="3" id="KW-1015">Disulfide bond</keyword>
<evidence type="ECO:0000259" key="6">
    <source>
        <dbReference type="PROSITE" id="PS50240"/>
    </source>
</evidence>
<evidence type="ECO:0000256" key="5">
    <source>
        <dbReference type="ARBA" id="ARBA00076468"/>
    </source>
</evidence>
<name>A0A0J9R692_DROSI</name>
<organism evidence="7">
    <name type="scientific">Drosophila simulans</name>
    <name type="common">Fruit fly</name>
    <dbReference type="NCBI Taxonomy" id="7240"/>
    <lineage>
        <taxon>Eukaryota</taxon>
        <taxon>Metazoa</taxon>
        <taxon>Ecdysozoa</taxon>
        <taxon>Arthropoda</taxon>
        <taxon>Hexapoda</taxon>
        <taxon>Insecta</taxon>
        <taxon>Pterygota</taxon>
        <taxon>Neoptera</taxon>
        <taxon>Endopterygota</taxon>
        <taxon>Diptera</taxon>
        <taxon>Brachycera</taxon>
        <taxon>Muscomorpha</taxon>
        <taxon>Ephydroidea</taxon>
        <taxon>Drosophilidae</taxon>
        <taxon>Drosophila</taxon>
        <taxon>Sophophora</taxon>
    </lineage>
</organism>
<dbReference type="SMART" id="SM00020">
    <property type="entry name" value="Tryp_SPc"/>
    <property type="match status" value="1"/>
</dbReference>
<evidence type="ECO:0000256" key="4">
    <source>
        <dbReference type="ARBA" id="ARBA00068096"/>
    </source>
</evidence>
<dbReference type="AlphaFoldDB" id="A0A0J9R692"/>
<dbReference type="InterPro" id="IPR018114">
    <property type="entry name" value="TRYPSIN_HIS"/>
</dbReference>
<dbReference type="Pfam" id="PF00089">
    <property type="entry name" value="Trypsin"/>
    <property type="match status" value="1"/>
</dbReference>
<gene>
    <name evidence="7" type="primary">Dsim\GD22614</name>
    <name evidence="7" type="ORF">Dsimw501_GD22614</name>
</gene>
<reference evidence="7" key="1">
    <citation type="journal article" date="2013" name="Genome Res.">
        <title>A second-generation assembly of the Drosophila simulans genome provides new insights into patterns of lineage-specific divergence.</title>
        <authorList>
            <person name="Hu T.T."/>
            <person name="Eisen M.B."/>
            <person name="Thornton K.R."/>
            <person name="Andolfatto P."/>
        </authorList>
    </citation>
    <scope>NUCLEOTIDE SEQUENCE [LARGE SCALE GENOMIC DNA]</scope>
    <source>
        <strain evidence="7">W501</strain>
    </source>
</reference>
<dbReference type="PRINTS" id="PR00722">
    <property type="entry name" value="CHYMOTRYPSIN"/>
</dbReference>
<evidence type="ECO:0000256" key="3">
    <source>
        <dbReference type="ARBA" id="ARBA00023157"/>
    </source>
</evidence>
<reference evidence="7" key="3">
    <citation type="submission" date="2015-04" db="EMBL/GenBank/DDBJ databases">
        <authorList>
            <consortium name="FlyBase"/>
        </authorList>
    </citation>
    <scope>NUCLEOTIDE SEQUENCE</scope>
    <source>
        <strain evidence="7">W501</strain>
    </source>
</reference>
<accession>A0A0J9R692</accession>
<dbReference type="PROSITE" id="PS50240">
    <property type="entry name" value="TRYPSIN_DOM"/>
    <property type="match status" value="1"/>
</dbReference>
<dbReference type="GO" id="GO:0004252">
    <property type="term" value="F:serine-type endopeptidase activity"/>
    <property type="evidence" value="ECO:0007669"/>
    <property type="project" value="InterPro"/>
</dbReference>
<dbReference type="OrthoDB" id="6261922at2759"/>
<sequence length="441" mass="48154">MFFSSDEFRNCRDIFRKLTQMNVYTNNFISICAILLIGVSSPAPQQNINAQKNIEEIFNTNSNLPAQKESGIALVITPDPLETISQQSKFSSTSGKTSTCNCVPYYKCDPSTNSVTEDGSFDGFGVIDIRFNDDDPICPASVDVCCDANRTLNKTLNPTPLDQRPNQPRGCGVRNTGGLDFTLSGVSQNEAGFGEFPWTVALLHSGNSSYFCAGSLIHKQVVLTAAHCIESLRTGSFTVRAGEWDTQTMKERLPYQERSVQTVIRHPEFKIRNVAYDFALVILSQPVTLDDHINVICLPQQDDIPQPGNTCFSTGWGKDAFGSLGKYSSLMKRVPLPIVEFNNCQTRLRGTRLGPKFALDRSFICAGGQRGIDTCQGDGGAPLACPIGGTQESRYQQTGIVAWGIGCNDEVPAAYANVALVRGWIDQQMLTNGFGTAVYTA</sequence>
<dbReference type="Proteomes" id="UP000035880">
    <property type="component" value="Chromosome 2R"/>
</dbReference>
<evidence type="ECO:0000313" key="7">
    <source>
        <dbReference type="EMBL" id="KMY91516.1"/>
    </source>
</evidence>
<dbReference type="PROSITE" id="PS00134">
    <property type="entry name" value="TRYPSIN_HIS"/>
    <property type="match status" value="1"/>
</dbReference>
<dbReference type="InterPro" id="IPR001314">
    <property type="entry name" value="Peptidase_S1A"/>
</dbReference>
<dbReference type="SUPFAM" id="SSF50494">
    <property type="entry name" value="Trypsin-like serine proteases"/>
    <property type="match status" value="1"/>
</dbReference>